<sequence>MLSASVCAITVLAAVAANTPATSAQVADGECVVATPKSLVSTSTETADEHLSFESWITGPTGQGVNDAIWKELTTRYGESTKDQPNAQLEKGLIGTTFDHVKQAIVVVVDPKRIQVPALQSQLTTSAATAATALGAAKAPAVRVQAGCHSATDLLAAWSVLTGRSWHPDAARARLGGYLDPATSTFQIGVDKRYPAVADALTKALGARVSLTVTDAVRYGRLDDGRPHDGGAGIGLNGGNFCTSAFTVRRNSDGRRGATTAGHCFENNQNVTSGPNAYGTTAGKANYPAFDMISILSTAETYRNMIHTDPCCPVRRTVTGRANPTQGMTGVCVSGMVSRARCGMTILTVTGGFICDIDGCTYGLMEGRRADGGIVVRPGDSGAPVYTRPGAETATARGLFIGSNDGGVTMSAELISNVESHLGVTVLTA</sequence>
<name>A0A8J3ZDM0_9ACTN</name>
<keyword evidence="1" id="KW-0732">Signal</keyword>
<protein>
    <recommendedName>
        <fullName evidence="4">Streptogrisin C</fullName>
    </recommendedName>
</protein>
<feature type="chain" id="PRO_5039489240" description="Streptogrisin C" evidence="1">
    <location>
        <begin position="24"/>
        <end position="429"/>
    </location>
</feature>
<organism evidence="2 3">
    <name type="scientific">Virgisporangium aurantiacum</name>
    <dbReference type="NCBI Taxonomy" id="175570"/>
    <lineage>
        <taxon>Bacteria</taxon>
        <taxon>Bacillati</taxon>
        <taxon>Actinomycetota</taxon>
        <taxon>Actinomycetes</taxon>
        <taxon>Micromonosporales</taxon>
        <taxon>Micromonosporaceae</taxon>
        <taxon>Virgisporangium</taxon>
    </lineage>
</organism>
<feature type="signal peptide" evidence="1">
    <location>
        <begin position="1"/>
        <end position="23"/>
    </location>
</feature>
<dbReference type="InterPro" id="IPR009003">
    <property type="entry name" value="Peptidase_S1_PA"/>
</dbReference>
<dbReference type="RefSeq" id="WP_204001174.1">
    <property type="nucleotide sequence ID" value="NZ_BOPG01000045.1"/>
</dbReference>
<reference evidence="2" key="1">
    <citation type="submission" date="2021-01" db="EMBL/GenBank/DDBJ databases">
        <title>Whole genome shotgun sequence of Virgisporangium aurantiacum NBRC 16421.</title>
        <authorList>
            <person name="Komaki H."/>
            <person name="Tamura T."/>
        </authorList>
    </citation>
    <scope>NUCLEOTIDE SEQUENCE</scope>
    <source>
        <strain evidence="2">NBRC 16421</strain>
    </source>
</reference>
<dbReference type="Proteomes" id="UP000612585">
    <property type="component" value="Unassembled WGS sequence"/>
</dbReference>
<evidence type="ECO:0000313" key="3">
    <source>
        <dbReference type="Proteomes" id="UP000612585"/>
    </source>
</evidence>
<evidence type="ECO:0000256" key="1">
    <source>
        <dbReference type="SAM" id="SignalP"/>
    </source>
</evidence>
<gene>
    <name evidence="2" type="ORF">Vau01_068040</name>
</gene>
<dbReference type="Gene3D" id="2.40.10.10">
    <property type="entry name" value="Trypsin-like serine proteases"/>
    <property type="match status" value="2"/>
</dbReference>
<evidence type="ECO:0008006" key="4">
    <source>
        <dbReference type="Google" id="ProtNLM"/>
    </source>
</evidence>
<dbReference type="AlphaFoldDB" id="A0A8J3ZDM0"/>
<comment type="caution">
    <text evidence="2">The sequence shown here is derived from an EMBL/GenBank/DDBJ whole genome shotgun (WGS) entry which is preliminary data.</text>
</comment>
<dbReference type="SUPFAM" id="SSF50494">
    <property type="entry name" value="Trypsin-like serine proteases"/>
    <property type="match status" value="1"/>
</dbReference>
<accession>A0A8J3ZDM0</accession>
<proteinExistence type="predicted"/>
<dbReference type="EMBL" id="BOPG01000045">
    <property type="protein sequence ID" value="GIJ59288.1"/>
    <property type="molecule type" value="Genomic_DNA"/>
</dbReference>
<dbReference type="InterPro" id="IPR043504">
    <property type="entry name" value="Peptidase_S1_PA_chymotrypsin"/>
</dbReference>
<evidence type="ECO:0000313" key="2">
    <source>
        <dbReference type="EMBL" id="GIJ59288.1"/>
    </source>
</evidence>
<keyword evidence="3" id="KW-1185">Reference proteome</keyword>